<dbReference type="EMBL" id="CM044701">
    <property type="protein sequence ID" value="KAI5682420.1"/>
    <property type="molecule type" value="Genomic_DNA"/>
</dbReference>
<proteinExistence type="predicted"/>
<organism evidence="1 2">
    <name type="scientific">Catharanthus roseus</name>
    <name type="common">Madagascar periwinkle</name>
    <name type="synonym">Vinca rosea</name>
    <dbReference type="NCBI Taxonomy" id="4058"/>
    <lineage>
        <taxon>Eukaryota</taxon>
        <taxon>Viridiplantae</taxon>
        <taxon>Streptophyta</taxon>
        <taxon>Embryophyta</taxon>
        <taxon>Tracheophyta</taxon>
        <taxon>Spermatophyta</taxon>
        <taxon>Magnoliopsida</taxon>
        <taxon>eudicotyledons</taxon>
        <taxon>Gunneridae</taxon>
        <taxon>Pentapetalae</taxon>
        <taxon>asterids</taxon>
        <taxon>lamiids</taxon>
        <taxon>Gentianales</taxon>
        <taxon>Apocynaceae</taxon>
        <taxon>Rauvolfioideae</taxon>
        <taxon>Vinceae</taxon>
        <taxon>Catharanthinae</taxon>
        <taxon>Catharanthus</taxon>
    </lineage>
</organism>
<gene>
    <name evidence="1" type="ORF">M9H77_03648</name>
</gene>
<evidence type="ECO:0000313" key="2">
    <source>
        <dbReference type="Proteomes" id="UP001060085"/>
    </source>
</evidence>
<comment type="caution">
    <text evidence="1">The sequence shown here is derived from an EMBL/GenBank/DDBJ whole genome shotgun (WGS) entry which is preliminary data.</text>
</comment>
<accession>A0ACC0CC10</accession>
<reference evidence="2" key="1">
    <citation type="journal article" date="2023" name="Nat. Plants">
        <title>Single-cell RNA sequencing provides a high-resolution roadmap for understanding the multicellular compartmentation of specialized metabolism.</title>
        <authorList>
            <person name="Sun S."/>
            <person name="Shen X."/>
            <person name="Li Y."/>
            <person name="Li Y."/>
            <person name="Wang S."/>
            <person name="Li R."/>
            <person name="Zhang H."/>
            <person name="Shen G."/>
            <person name="Guo B."/>
            <person name="Wei J."/>
            <person name="Xu J."/>
            <person name="St-Pierre B."/>
            <person name="Chen S."/>
            <person name="Sun C."/>
        </authorList>
    </citation>
    <scope>NUCLEOTIDE SEQUENCE [LARGE SCALE GENOMIC DNA]</scope>
</reference>
<protein>
    <submittedName>
        <fullName evidence="1">Uncharacterized protein</fullName>
    </submittedName>
</protein>
<sequence>MTPIAAIATVVLHIPPVTRCALLQWRHDSTSSCACSRRRRKCRLDLANFCMHRSRFREEGVGGGRGRGWVWGEVFTRGLGTKDDVHSALAIATITGVDEAGARIFGHILNPTGQRSGHKWYPHDIKHDDPLVMARQEQERLSKLKMLKCQEKGPPKKGQGKQTAKCNRK</sequence>
<dbReference type="Proteomes" id="UP001060085">
    <property type="component" value="Linkage Group LG01"/>
</dbReference>
<name>A0ACC0CC10_CATRO</name>
<evidence type="ECO:0000313" key="1">
    <source>
        <dbReference type="EMBL" id="KAI5682420.1"/>
    </source>
</evidence>
<keyword evidence="2" id="KW-1185">Reference proteome</keyword>